<proteinExistence type="predicted"/>
<protein>
    <submittedName>
        <fullName evidence="2">Uroporphyrinogen-III synthase</fullName>
    </submittedName>
</protein>
<evidence type="ECO:0000259" key="1">
    <source>
        <dbReference type="Pfam" id="PF02602"/>
    </source>
</evidence>
<dbReference type="Gene3D" id="3.40.50.10090">
    <property type="match status" value="2"/>
</dbReference>
<dbReference type="PANTHER" id="PTHR40082">
    <property type="entry name" value="BLR5956 PROTEIN"/>
    <property type="match status" value="1"/>
</dbReference>
<dbReference type="CDD" id="cd06578">
    <property type="entry name" value="HemD"/>
    <property type="match status" value="1"/>
</dbReference>
<dbReference type="OrthoDB" id="9775656at2"/>
<dbReference type="GO" id="GO:0006780">
    <property type="term" value="P:uroporphyrinogen III biosynthetic process"/>
    <property type="evidence" value="ECO:0007669"/>
    <property type="project" value="InterPro"/>
</dbReference>
<dbReference type="EMBL" id="FXAZ01000002">
    <property type="protein sequence ID" value="SMG36038.1"/>
    <property type="molecule type" value="Genomic_DNA"/>
</dbReference>
<reference evidence="2 3" key="1">
    <citation type="submission" date="2017-04" db="EMBL/GenBank/DDBJ databases">
        <authorList>
            <person name="Afonso C.L."/>
            <person name="Miller P.J."/>
            <person name="Scott M.A."/>
            <person name="Spackman E."/>
            <person name="Goraichik I."/>
            <person name="Dimitrov K.M."/>
            <person name="Suarez D.L."/>
            <person name="Swayne D.E."/>
        </authorList>
    </citation>
    <scope>NUCLEOTIDE SEQUENCE [LARGE SCALE GENOMIC DNA]</scope>
    <source>
        <strain evidence="2 3">11</strain>
    </source>
</reference>
<dbReference type="Pfam" id="PF02602">
    <property type="entry name" value="HEM4"/>
    <property type="match status" value="1"/>
</dbReference>
<gene>
    <name evidence="2" type="ORF">SAMN06295960_2081</name>
</gene>
<dbReference type="SUPFAM" id="SSF69618">
    <property type="entry name" value="HemD-like"/>
    <property type="match status" value="1"/>
</dbReference>
<dbReference type="InterPro" id="IPR036108">
    <property type="entry name" value="4pyrrol_syn_uPrphyn_synt_sf"/>
</dbReference>
<dbReference type="GO" id="GO:0004852">
    <property type="term" value="F:uroporphyrinogen-III synthase activity"/>
    <property type="evidence" value="ECO:0007669"/>
    <property type="project" value="InterPro"/>
</dbReference>
<dbReference type="InterPro" id="IPR003754">
    <property type="entry name" value="4pyrrol_synth_uPrphyn_synth"/>
</dbReference>
<name>A0A1X7K4X9_9BACL</name>
<sequence>MAKLEGKVIAITGPRKAKKMSILIEKQGGIPLVRQAQGTMFEGFEHLESEVDKLIHQPLDWAVWTTGMGVNKLVEAAELSGKKEALLAKLAAAKHAARGYKTVNALRKLGLTPEARDDDGSTLGLIRVLQALSMDWNGLHVSLQLHGDPAPKLVGFMEEAGAVCLELMPYRHIPPSREDLQVLLDELLSSRIDAVALTSAPQARFLFEYAKEEGLDHALREVFQNRTLAAAVGRVTAAALLDEGVERILVPEEERMGALIVTLARWYDQQAEA</sequence>
<accession>A0A1X7K4X9</accession>
<dbReference type="NCBIfam" id="NF004584">
    <property type="entry name" value="PRK05928.2-1"/>
    <property type="match status" value="1"/>
</dbReference>
<dbReference type="AlphaFoldDB" id="A0A1X7K4X9"/>
<dbReference type="InterPro" id="IPR039793">
    <property type="entry name" value="UROS/Hem4"/>
</dbReference>
<feature type="domain" description="Tetrapyrrole biosynthesis uroporphyrinogen III synthase" evidence="1">
    <location>
        <begin position="20"/>
        <end position="260"/>
    </location>
</feature>
<dbReference type="STRING" id="1852522.SAMN06295960_2081"/>
<dbReference type="RefSeq" id="WP_085494290.1">
    <property type="nucleotide sequence ID" value="NZ_FXAZ01000002.1"/>
</dbReference>
<keyword evidence="3" id="KW-1185">Reference proteome</keyword>
<organism evidence="2 3">
    <name type="scientific">Paenibacillus aquistagni</name>
    <dbReference type="NCBI Taxonomy" id="1852522"/>
    <lineage>
        <taxon>Bacteria</taxon>
        <taxon>Bacillati</taxon>
        <taxon>Bacillota</taxon>
        <taxon>Bacilli</taxon>
        <taxon>Bacillales</taxon>
        <taxon>Paenibacillaceae</taxon>
        <taxon>Paenibacillus</taxon>
    </lineage>
</organism>
<dbReference type="Proteomes" id="UP000193834">
    <property type="component" value="Unassembled WGS sequence"/>
</dbReference>
<evidence type="ECO:0000313" key="2">
    <source>
        <dbReference type="EMBL" id="SMG36038.1"/>
    </source>
</evidence>
<dbReference type="PANTHER" id="PTHR40082:SF1">
    <property type="entry name" value="BLR5956 PROTEIN"/>
    <property type="match status" value="1"/>
</dbReference>
<evidence type="ECO:0000313" key="3">
    <source>
        <dbReference type="Proteomes" id="UP000193834"/>
    </source>
</evidence>